<name>A0ABP9V6G0_9DEIO</name>
<dbReference type="EMBL" id="BAABRN010000004">
    <property type="protein sequence ID" value="GAA5500869.1"/>
    <property type="molecule type" value="Genomic_DNA"/>
</dbReference>
<sequence length="136" mass="15249">MTASDSAIRAKLNTLVGDLRQYHSALLDFAKGEYEFLHGPIKGPFELYSLVMNDPSFQWLRPLSGLMATLDEVLDAKDTTLTQQNVTDVQHALGLLFADTDTRFADFRAGYARAKNDPRVRETEGKWRELLGSVEA</sequence>
<evidence type="ECO:0000313" key="2">
    <source>
        <dbReference type="Proteomes" id="UP001458946"/>
    </source>
</evidence>
<organism evidence="1 2">
    <name type="scientific">Deinococcus xinjiangensis</name>
    <dbReference type="NCBI Taxonomy" id="457454"/>
    <lineage>
        <taxon>Bacteria</taxon>
        <taxon>Thermotogati</taxon>
        <taxon>Deinococcota</taxon>
        <taxon>Deinococci</taxon>
        <taxon>Deinococcales</taxon>
        <taxon>Deinococcaceae</taxon>
        <taxon>Deinococcus</taxon>
    </lineage>
</organism>
<evidence type="ECO:0000313" key="1">
    <source>
        <dbReference type="EMBL" id="GAA5500869.1"/>
    </source>
</evidence>
<reference evidence="1 2" key="1">
    <citation type="submission" date="2024-02" db="EMBL/GenBank/DDBJ databases">
        <title>Deinococcus xinjiangensis NBRC 107630.</title>
        <authorList>
            <person name="Ichikawa N."/>
            <person name="Katano-Makiyama Y."/>
            <person name="Hidaka K."/>
        </authorList>
    </citation>
    <scope>NUCLEOTIDE SEQUENCE [LARGE SCALE GENOMIC DNA]</scope>
    <source>
        <strain evidence="1 2">NBRC 107630</strain>
    </source>
</reference>
<protein>
    <submittedName>
        <fullName evidence="1">Uncharacterized protein</fullName>
    </submittedName>
</protein>
<comment type="caution">
    <text evidence="1">The sequence shown here is derived from an EMBL/GenBank/DDBJ whole genome shotgun (WGS) entry which is preliminary data.</text>
</comment>
<keyword evidence="2" id="KW-1185">Reference proteome</keyword>
<proteinExistence type="predicted"/>
<gene>
    <name evidence="1" type="ORF">Dxin01_00597</name>
</gene>
<accession>A0ABP9V6G0</accession>
<dbReference type="RefSeq" id="WP_353540848.1">
    <property type="nucleotide sequence ID" value="NZ_BAABRN010000004.1"/>
</dbReference>
<dbReference type="Proteomes" id="UP001458946">
    <property type="component" value="Unassembled WGS sequence"/>
</dbReference>